<evidence type="ECO:0000313" key="3">
    <source>
        <dbReference type="Proteomes" id="UP001480595"/>
    </source>
</evidence>
<dbReference type="EMBL" id="JAQQWL010000010">
    <property type="protein sequence ID" value="KAK8054552.1"/>
    <property type="molecule type" value="Genomic_DNA"/>
</dbReference>
<dbReference type="RefSeq" id="XP_066713198.1">
    <property type="nucleotide sequence ID" value="XM_066861028.1"/>
</dbReference>
<feature type="transmembrane region" description="Helical" evidence="1">
    <location>
        <begin position="20"/>
        <end position="38"/>
    </location>
</feature>
<evidence type="ECO:0000313" key="2">
    <source>
        <dbReference type="EMBL" id="KAK8054552.1"/>
    </source>
</evidence>
<sequence>MPPTTNPHQPSTVQNFLRRIALAHYGFAWILLLAHGIMSFSMLPALGLLPLTSSALLSGLLLYRDALAGPGSPFQPLSAQNVLYPRPRRRGLPAPAARLHMDRDDRDNGLPRRRGWRDCPGDVLHCVYDGGLVRFFLLLSLSPLLLSLLSFTLSF</sequence>
<keyword evidence="1" id="KW-1133">Transmembrane helix</keyword>
<comment type="caution">
    <text evidence="2">The sequence shown here is derived from an EMBL/GenBank/DDBJ whole genome shotgun (WGS) entry which is preliminary data.</text>
</comment>
<keyword evidence="1" id="KW-0812">Transmembrane</keyword>
<name>A0ABR1U6L6_9PEZI</name>
<keyword evidence="3" id="KW-1185">Reference proteome</keyword>
<reference evidence="2 3" key="1">
    <citation type="submission" date="2023-01" db="EMBL/GenBank/DDBJ databases">
        <title>Analysis of 21 Apiospora genomes using comparative genomics revels a genus with tremendous synthesis potential of carbohydrate active enzymes and secondary metabolites.</title>
        <authorList>
            <person name="Sorensen T."/>
        </authorList>
    </citation>
    <scope>NUCLEOTIDE SEQUENCE [LARGE SCALE GENOMIC DNA]</scope>
    <source>
        <strain evidence="2 3">CBS 135458</strain>
    </source>
</reference>
<feature type="transmembrane region" description="Helical" evidence="1">
    <location>
        <begin position="132"/>
        <end position="153"/>
    </location>
</feature>
<keyword evidence="1" id="KW-0472">Membrane</keyword>
<evidence type="ECO:0000256" key="1">
    <source>
        <dbReference type="SAM" id="Phobius"/>
    </source>
</evidence>
<proteinExistence type="predicted"/>
<accession>A0ABR1U6L6</accession>
<dbReference type="Proteomes" id="UP001480595">
    <property type="component" value="Unassembled WGS sequence"/>
</dbReference>
<gene>
    <name evidence="2" type="ORF">PG994_009619</name>
</gene>
<protein>
    <submittedName>
        <fullName evidence="2">Uncharacterized protein</fullName>
    </submittedName>
</protein>
<organism evidence="2 3">
    <name type="scientific">Apiospora phragmitis</name>
    <dbReference type="NCBI Taxonomy" id="2905665"/>
    <lineage>
        <taxon>Eukaryota</taxon>
        <taxon>Fungi</taxon>
        <taxon>Dikarya</taxon>
        <taxon>Ascomycota</taxon>
        <taxon>Pezizomycotina</taxon>
        <taxon>Sordariomycetes</taxon>
        <taxon>Xylariomycetidae</taxon>
        <taxon>Amphisphaeriales</taxon>
        <taxon>Apiosporaceae</taxon>
        <taxon>Apiospora</taxon>
    </lineage>
</organism>
<dbReference type="GeneID" id="92094091"/>